<comment type="caution">
    <text evidence="4">The sequence shown here is derived from an EMBL/GenBank/DDBJ whole genome shotgun (WGS) entry which is preliminary data.</text>
</comment>
<dbReference type="OrthoDB" id="9779910at2"/>
<dbReference type="EMBL" id="SJST01000004">
    <property type="protein sequence ID" value="TCD13899.1"/>
    <property type="molecule type" value="Genomic_DNA"/>
</dbReference>
<proteinExistence type="inferred from homology"/>
<dbReference type="Proteomes" id="UP000291301">
    <property type="component" value="Unassembled WGS sequence"/>
</dbReference>
<dbReference type="AlphaFoldDB" id="A0A4R0P9Q7"/>
<gene>
    <name evidence="4" type="ORF">E0D97_11410</name>
</gene>
<dbReference type="CDD" id="cd06223">
    <property type="entry name" value="PRTases_typeI"/>
    <property type="match status" value="1"/>
</dbReference>
<comment type="similarity">
    <text evidence="1">Belongs to the ComF/GntX family.</text>
</comment>
<dbReference type="Pfam" id="PF18912">
    <property type="entry name" value="DZR_2"/>
    <property type="match status" value="1"/>
</dbReference>
<dbReference type="InterPro" id="IPR051910">
    <property type="entry name" value="ComF/GntX_DNA_util-trans"/>
</dbReference>
<dbReference type="Gene3D" id="3.40.50.2020">
    <property type="match status" value="1"/>
</dbReference>
<evidence type="ECO:0000259" key="3">
    <source>
        <dbReference type="Pfam" id="PF18912"/>
    </source>
</evidence>
<reference evidence="4 5" key="1">
    <citation type="journal article" date="2015" name="Antonie Van Leeuwenhoek">
        <title>Oricola cellulosilytica gen. nov., sp. nov., a cellulose-degrading bacterium of the family Phyllobacteriaceae isolated from surface seashore water, and emended descriptions of Mesorhizobium loti and Phyllobacterium myrsinacearum.</title>
        <authorList>
            <person name="Hameed A."/>
            <person name="Shahina M."/>
            <person name="Lai W.A."/>
            <person name="Lin S.Y."/>
            <person name="Young L.S."/>
            <person name="Liu Y.C."/>
            <person name="Hsu Y.H."/>
            <person name="Young C.C."/>
        </authorList>
    </citation>
    <scope>NUCLEOTIDE SEQUENCE [LARGE SCALE GENOMIC DNA]</scope>
    <source>
        <strain evidence="4 5">KCTC 52183</strain>
    </source>
</reference>
<dbReference type="SUPFAM" id="SSF53271">
    <property type="entry name" value="PRTase-like"/>
    <property type="match status" value="1"/>
</dbReference>
<evidence type="ECO:0000313" key="4">
    <source>
        <dbReference type="EMBL" id="TCD13899.1"/>
    </source>
</evidence>
<dbReference type="InterPro" id="IPR029057">
    <property type="entry name" value="PRTase-like"/>
</dbReference>
<dbReference type="PANTHER" id="PTHR47505:SF1">
    <property type="entry name" value="DNA UTILIZATION PROTEIN YHGH"/>
    <property type="match status" value="1"/>
</dbReference>
<feature type="domain" description="Phosphoribosyltransferase" evidence="2">
    <location>
        <begin position="196"/>
        <end position="240"/>
    </location>
</feature>
<feature type="domain" description="Double zinc ribbon" evidence="3">
    <location>
        <begin position="19"/>
        <end position="64"/>
    </location>
</feature>
<evidence type="ECO:0000313" key="5">
    <source>
        <dbReference type="Proteomes" id="UP000291301"/>
    </source>
</evidence>
<dbReference type="InterPro" id="IPR000836">
    <property type="entry name" value="PRTase_dom"/>
</dbReference>
<evidence type="ECO:0000259" key="2">
    <source>
        <dbReference type="Pfam" id="PF00156"/>
    </source>
</evidence>
<dbReference type="InterPro" id="IPR044005">
    <property type="entry name" value="DZR_2"/>
</dbReference>
<sequence length="253" mass="27826">MASHMQTLTQKASRLIALALFPDTCLGCRRHVSERGVLCAECWNGMHFVAEPLCAITGEPFQHDFGGNMVSAAAIANPPAYRRARAAVLHTGVARQLAQRLKYGDQGELAPWMARWMVRAAGAMMSESDVVVPVPLHWRRYLLRRYNQSAELGRAVAQQAGLDFAPEALLRVKPTRRQVGLSAAERRRNVRGAFRVPPEKEIAVRGRRVLVVDDVLTTGSTIDAAAKALLRAGASSIDILAFSRVVPHFVARR</sequence>
<dbReference type="PANTHER" id="PTHR47505">
    <property type="entry name" value="DNA UTILIZATION PROTEIN YHGH"/>
    <property type="match status" value="1"/>
</dbReference>
<name>A0A4R0P9Q7_9HYPH</name>
<dbReference type="Pfam" id="PF00156">
    <property type="entry name" value="Pribosyltran"/>
    <property type="match status" value="1"/>
</dbReference>
<protein>
    <submittedName>
        <fullName evidence="4">ComF family protein</fullName>
    </submittedName>
</protein>
<organism evidence="4 5">
    <name type="scientific">Oricola cellulosilytica</name>
    <dbReference type="NCBI Taxonomy" id="1429082"/>
    <lineage>
        <taxon>Bacteria</taxon>
        <taxon>Pseudomonadati</taxon>
        <taxon>Pseudomonadota</taxon>
        <taxon>Alphaproteobacteria</taxon>
        <taxon>Hyphomicrobiales</taxon>
        <taxon>Ahrensiaceae</taxon>
        <taxon>Oricola</taxon>
    </lineage>
</organism>
<keyword evidence="5" id="KW-1185">Reference proteome</keyword>
<evidence type="ECO:0000256" key="1">
    <source>
        <dbReference type="ARBA" id="ARBA00008007"/>
    </source>
</evidence>
<accession>A0A4R0P9Q7</accession>